<dbReference type="EMBL" id="MU118063">
    <property type="protein sequence ID" value="KAF9646258.1"/>
    <property type="molecule type" value="Genomic_DNA"/>
</dbReference>
<reference evidence="1" key="2">
    <citation type="journal article" date="2020" name="Nat. Commun.">
        <title>Large-scale genome sequencing of mycorrhizal fungi provides insights into the early evolution of symbiotic traits.</title>
        <authorList>
            <person name="Miyauchi S."/>
            <person name="Kiss E."/>
            <person name="Kuo A."/>
            <person name="Drula E."/>
            <person name="Kohler A."/>
            <person name="Sanchez-Garcia M."/>
            <person name="Morin E."/>
            <person name="Andreopoulos B."/>
            <person name="Barry K.W."/>
            <person name="Bonito G."/>
            <person name="Buee M."/>
            <person name="Carver A."/>
            <person name="Chen C."/>
            <person name="Cichocki N."/>
            <person name="Clum A."/>
            <person name="Culley D."/>
            <person name="Crous P.W."/>
            <person name="Fauchery L."/>
            <person name="Girlanda M."/>
            <person name="Hayes R.D."/>
            <person name="Keri Z."/>
            <person name="LaButti K."/>
            <person name="Lipzen A."/>
            <person name="Lombard V."/>
            <person name="Magnuson J."/>
            <person name="Maillard F."/>
            <person name="Murat C."/>
            <person name="Nolan M."/>
            <person name="Ohm R.A."/>
            <person name="Pangilinan J."/>
            <person name="Pereira M.F."/>
            <person name="Perotto S."/>
            <person name="Peter M."/>
            <person name="Pfister S."/>
            <person name="Riley R."/>
            <person name="Sitrit Y."/>
            <person name="Stielow J.B."/>
            <person name="Szollosi G."/>
            <person name="Zifcakova L."/>
            <person name="Stursova M."/>
            <person name="Spatafora J.W."/>
            <person name="Tedersoo L."/>
            <person name="Vaario L.M."/>
            <person name="Yamada A."/>
            <person name="Yan M."/>
            <person name="Wang P."/>
            <person name="Xu J."/>
            <person name="Bruns T."/>
            <person name="Baldrian P."/>
            <person name="Vilgalys R."/>
            <person name="Dunand C."/>
            <person name="Henrissat B."/>
            <person name="Grigoriev I.V."/>
            <person name="Hibbett D."/>
            <person name="Nagy L.G."/>
            <person name="Martin F.M."/>
        </authorList>
    </citation>
    <scope>NUCLEOTIDE SEQUENCE</scope>
    <source>
        <strain evidence="1">P2</strain>
    </source>
</reference>
<dbReference type="Proteomes" id="UP000886501">
    <property type="component" value="Unassembled WGS sequence"/>
</dbReference>
<feature type="non-terminal residue" evidence="1">
    <location>
        <position position="136"/>
    </location>
</feature>
<gene>
    <name evidence="1" type="ORF">BDM02DRAFT_3075868</name>
</gene>
<sequence length="136" mass="15420">LRRSSAPGGGATSRTIITQELYNGCKYKQLTKVQKANVRRIQTLRFRWINDHHEERVVSVKCLGTVATKAGIEEAEPCTECVALLRLRTLRNVLHRPIPDDKNLKYIPKECLGTLLGKLYVAHLGLREIMESPVRT</sequence>
<accession>A0ACB6Z9I2</accession>
<organism evidence="1 2">
    <name type="scientific">Thelephora ganbajun</name>
    <name type="common">Ganba fungus</name>
    <dbReference type="NCBI Taxonomy" id="370292"/>
    <lineage>
        <taxon>Eukaryota</taxon>
        <taxon>Fungi</taxon>
        <taxon>Dikarya</taxon>
        <taxon>Basidiomycota</taxon>
        <taxon>Agaricomycotina</taxon>
        <taxon>Agaricomycetes</taxon>
        <taxon>Thelephorales</taxon>
        <taxon>Thelephoraceae</taxon>
        <taxon>Thelephora</taxon>
    </lineage>
</organism>
<evidence type="ECO:0000313" key="1">
    <source>
        <dbReference type="EMBL" id="KAF9646258.1"/>
    </source>
</evidence>
<reference evidence="1" key="1">
    <citation type="submission" date="2019-10" db="EMBL/GenBank/DDBJ databases">
        <authorList>
            <consortium name="DOE Joint Genome Institute"/>
            <person name="Kuo A."/>
            <person name="Miyauchi S."/>
            <person name="Kiss E."/>
            <person name="Drula E."/>
            <person name="Kohler A."/>
            <person name="Sanchez-Garcia M."/>
            <person name="Andreopoulos B."/>
            <person name="Barry K.W."/>
            <person name="Bonito G."/>
            <person name="Buee M."/>
            <person name="Carver A."/>
            <person name="Chen C."/>
            <person name="Cichocki N."/>
            <person name="Clum A."/>
            <person name="Culley D."/>
            <person name="Crous P.W."/>
            <person name="Fauchery L."/>
            <person name="Girlanda M."/>
            <person name="Hayes R."/>
            <person name="Keri Z."/>
            <person name="Labutti K."/>
            <person name="Lipzen A."/>
            <person name="Lombard V."/>
            <person name="Magnuson J."/>
            <person name="Maillard F."/>
            <person name="Morin E."/>
            <person name="Murat C."/>
            <person name="Nolan M."/>
            <person name="Ohm R."/>
            <person name="Pangilinan J."/>
            <person name="Pereira M."/>
            <person name="Perotto S."/>
            <person name="Peter M."/>
            <person name="Riley R."/>
            <person name="Sitrit Y."/>
            <person name="Stielow B."/>
            <person name="Szollosi G."/>
            <person name="Zifcakova L."/>
            <person name="Stursova M."/>
            <person name="Spatafora J.W."/>
            <person name="Tedersoo L."/>
            <person name="Vaario L.-M."/>
            <person name="Yamada A."/>
            <person name="Yan M."/>
            <person name="Wang P."/>
            <person name="Xu J."/>
            <person name="Bruns T."/>
            <person name="Baldrian P."/>
            <person name="Vilgalys R."/>
            <person name="Henrissat B."/>
            <person name="Grigoriev I.V."/>
            <person name="Hibbett D."/>
            <person name="Nagy L.G."/>
            <person name="Martin F.M."/>
        </authorList>
    </citation>
    <scope>NUCLEOTIDE SEQUENCE</scope>
    <source>
        <strain evidence="1">P2</strain>
    </source>
</reference>
<feature type="non-terminal residue" evidence="1">
    <location>
        <position position="1"/>
    </location>
</feature>
<evidence type="ECO:0000313" key="2">
    <source>
        <dbReference type="Proteomes" id="UP000886501"/>
    </source>
</evidence>
<protein>
    <submittedName>
        <fullName evidence="1">Uncharacterized protein</fullName>
    </submittedName>
</protein>
<name>A0ACB6Z9I2_THEGA</name>
<proteinExistence type="predicted"/>
<comment type="caution">
    <text evidence="1">The sequence shown here is derived from an EMBL/GenBank/DDBJ whole genome shotgun (WGS) entry which is preliminary data.</text>
</comment>
<keyword evidence="2" id="KW-1185">Reference proteome</keyword>